<dbReference type="Proteomes" id="UP000029567">
    <property type="component" value="Unassembled WGS sequence"/>
</dbReference>
<accession>A0A0E3BEN3</accession>
<reference evidence="1" key="1">
    <citation type="submission" date="2013-09" db="EMBL/GenBank/DDBJ databases">
        <title>High correlation between genotypes and phenotypes of environmental bacteria Comamonas testosteroni strains.</title>
        <authorList>
            <person name="Liu L."/>
            <person name="Zhu W."/>
            <person name="Xia X."/>
            <person name="Xu B."/>
            <person name="Luo M."/>
            <person name="Wang G."/>
        </authorList>
    </citation>
    <scope>NUCLEOTIDE SEQUENCE [LARGE SCALE GENOMIC DNA]</scope>
    <source>
        <strain evidence="1">JL14</strain>
    </source>
</reference>
<comment type="caution">
    <text evidence="1">The sequence shown here is derived from an EMBL/GenBank/DDBJ whole genome shotgun (WGS) entry which is preliminary data.</text>
</comment>
<sequence length="37" mass="3663">MAQLDKAMVKRFGSAAGNVLDGDAAACQDKNAHGGGS</sequence>
<dbReference type="EMBL" id="AWTN01000095">
    <property type="protein sequence ID" value="KGG90863.1"/>
    <property type="molecule type" value="Genomic_DNA"/>
</dbReference>
<proteinExistence type="predicted"/>
<gene>
    <name evidence="1" type="ORF">P245_15640</name>
</gene>
<name>A0A0E3BEN3_9BURK</name>
<dbReference type="AlphaFoldDB" id="A0A0E3BEN3"/>
<organism evidence="1">
    <name type="scientific">Comamonas thiooxydans</name>
    <dbReference type="NCBI Taxonomy" id="363952"/>
    <lineage>
        <taxon>Bacteria</taxon>
        <taxon>Pseudomonadati</taxon>
        <taxon>Pseudomonadota</taxon>
        <taxon>Betaproteobacteria</taxon>
        <taxon>Burkholderiales</taxon>
        <taxon>Comamonadaceae</taxon>
        <taxon>Comamonas</taxon>
    </lineage>
</organism>
<protein>
    <submittedName>
        <fullName evidence="1">Uncharacterized protein</fullName>
    </submittedName>
</protein>
<evidence type="ECO:0000313" key="1">
    <source>
        <dbReference type="EMBL" id="KGG90863.1"/>
    </source>
</evidence>